<dbReference type="CDD" id="cd00377">
    <property type="entry name" value="ICL_PEPM"/>
    <property type="match status" value="1"/>
</dbReference>
<proteinExistence type="predicted"/>
<dbReference type="InterPro" id="IPR015813">
    <property type="entry name" value="Pyrv/PenolPyrv_kinase-like_dom"/>
</dbReference>
<dbReference type="InterPro" id="IPR040442">
    <property type="entry name" value="Pyrv_kinase-like_dom_sf"/>
</dbReference>
<keyword evidence="1" id="KW-0670">Pyruvate</keyword>
<evidence type="ECO:0000313" key="1">
    <source>
        <dbReference type="EMBL" id="RNE66791.1"/>
    </source>
</evidence>
<dbReference type="Gene3D" id="3.20.20.60">
    <property type="entry name" value="Phosphoenolpyruvate-binding domains"/>
    <property type="match status" value="1"/>
</dbReference>
<dbReference type="PANTHER" id="PTHR42905">
    <property type="entry name" value="PHOSPHOENOLPYRUVATE CARBOXYLASE"/>
    <property type="match status" value="1"/>
</dbReference>
<keyword evidence="1" id="KW-0456">Lyase</keyword>
<keyword evidence="2" id="KW-1185">Reference proteome</keyword>
<dbReference type="EMBL" id="RDSR01000003">
    <property type="protein sequence ID" value="RNE66791.1"/>
    <property type="molecule type" value="Genomic_DNA"/>
</dbReference>
<sequence>MGTRMATFRELHFADAPLLLPNAWDVGSALAFAAAGFPAIGTTSFGIAASAGVPDGGGSTKAPTVALIKQMCRLPVHVTADIEDGYSVDAAEVADFVAELAGLGVAGVNLEDSGAGHLVDPAIAAAKIAAVKHRTPDVFVNARVDNLWFGEEATVEAVLLRARAYADAGADGLFVPGATAPDDIRSIAAGVGLPLNVLAHPSLTVSELGELGVKRVSSGSLPYRASVDAAVSSVVTLRDGSQAPRATSYWDMQSRLEKFGEGAAG</sequence>
<organism evidence="1 2">
    <name type="scientific">Cryobacterium tepidiphilum</name>
    <dbReference type="NCBI Taxonomy" id="2486026"/>
    <lineage>
        <taxon>Bacteria</taxon>
        <taxon>Bacillati</taxon>
        <taxon>Actinomycetota</taxon>
        <taxon>Actinomycetes</taxon>
        <taxon>Micrococcales</taxon>
        <taxon>Microbacteriaceae</taxon>
        <taxon>Cryobacterium</taxon>
    </lineage>
</organism>
<dbReference type="Pfam" id="PF13714">
    <property type="entry name" value="PEP_mutase"/>
    <property type="match status" value="1"/>
</dbReference>
<reference evidence="1 2" key="1">
    <citation type="submission" date="2018-11" db="EMBL/GenBank/DDBJ databases">
        <title>Cryobacterium sp. nov., isolated from rhizosphere soil of lettuce.</title>
        <authorList>
            <person name="Wang Y."/>
        </authorList>
    </citation>
    <scope>NUCLEOTIDE SEQUENCE [LARGE SCALE GENOMIC DNA]</scope>
    <source>
        <strain evidence="1 2">NEAU-85</strain>
    </source>
</reference>
<gene>
    <name evidence="1" type="ORF">EEJ31_03160</name>
</gene>
<dbReference type="AlphaFoldDB" id="A0A3M8LN33"/>
<dbReference type="SUPFAM" id="SSF51621">
    <property type="entry name" value="Phosphoenolpyruvate/pyruvate domain"/>
    <property type="match status" value="1"/>
</dbReference>
<comment type="caution">
    <text evidence="1">The sequence shown here is derived from an EMBL/GenBank/DDBJ whole genome shotgun (WGS) entry which is preliminary data.</text>
</comment>
<dbReference type="OrthoDB" id="9780430at2"/>
<dbReference type="InterPro" id="IPR039556">
    <property type="entry name" value="ICL/PEPM"/>
</dbReference>
<accession>A0A3M8LN33</accession>
<protein>
    <submittedName>
        <fullName evidence="1">Isocitrate lyase/phosphoenolpyruvate mutase family protein</fullName>
    </submittedName>
</protein>
<dbReference type="Proteomes" id="UP000279859">
    <property type="component" value="Unassembled WGS sequence"/>
</dbReference>
<name>A0A3M8LN33_9MICO</name>
<dbReference type="GO" id="GO:0016829">
    <property type="term" value="F:lyase activity"/>
    <property type="evidence" value="ECO:0007669"/>
    <property type="project" value="UniProtKB-KW"/>
</dbReference>
<dbReference type="PANTHER" id="PTHR42905:SF16">
    <property type="entry name" value="CARBOXYPHOSPHONOENOLPYRUVATE PHOSPHONOMUTASE-LIKE PROTEIN (AFU_ORTHOLOGUE AFUA_5G07230)"/>
    <property type="match status" value="1"/>
</dbReference>
<evidence type="ECO:0000313" key="2">
    <source>
        <dbReference type="Proteomes" id="UP000279859"/>
    </source>
</evidence>